<evidence type="ECO:0000256" key="4">
    <source>
        <dbReference type="ARBA" id="ARBA00004958"/>
    </source>
</evidence>
<dbReference type="InterPro" id="IPR002912">
    <property type="entry name" value="ACT_dom"/>
</dbReference>
<dbReference type="InterPro" id="IPR001926">
    <property type="entry name" value="TrpB-like_PALP"/>
</dbReference>
<keyword evidence="11" id="KW-0663">Pyridoxal phosphate</keyword>
<organism evidence="16 17">
    <name type="scientific">Eubacterium barkeri</name>
    <name type="common">Clostridium barkeri</name>
    <dbReference type="NCBI Taxonomy" id="1528"/>
    <lineage>
        <taxon>Bacteria</taxon>
        <taxon>Bacillati</taxon>
        <taxon>Bacillota</taxon>
        <taxon>Clostridia</taxon>
        <taxon>Eubacteriales</taxon>
        <taxon>Eubacteriaceae</taxon>
        <taxon>Eubacterium</taxon>
    </lineage>
</organism>
<dbReference type="PROSITE" id="PS51671">
    <property type="entry name" value="ACT"/>
    <property type="match status" value="1"/>
</dbReference>
<proteinExistence type="inferred from homology"/>
<dbReference type="GO" id="GO:0003941">
    <property type="term" value="F:L-serine ammonia-lyase activity"/>
    <property type="evidence" value="ECO:0007669"/>
    <property type="project" value="TreeGrafter"/>
</dbReference>
<evidence type="ECO:0000256" key="10">
    <source>
        <dbReference type="ARBA" id="ARBA00022624"/>
    </source>
</evidence>
<keyword evidence="12 16" id="KW-0456">Lyase</keyword>
<dbReference type="PANTHER" id="PTHR48078:SF6">
    <property type="entry name" value="L-THREONINE DEHYDRATASE CATABOLIC TDCB"/>
    <property type="match status" value="1"/>
</dbReference>
<dbReference type="SUPFAM" id="SSF55021">
    <property type="entry name" value="ACT-like"/>
    <property type="match status" value="1"/>
</dbReference>
<dbReference type="InterPro" id="IPR044561">
    <property type="entry name" value="ACT_ThrD-II-like"/>
</dbReference>
<dbReference type="InterPro" id="IPR036052">
    <property type="entry name" value="TrpB-like_PALP_sf"/>
</dbReference>
<comment type="subunit">
    <text evidence="6">In the native structure, TdcB is in a dimeric form, whereas in the TdcB-AMP complex, it exists in a tetrameric form (dimer of dimers).</text>
</comment>
<dbReference type="InterPro" id="IPR050147">
    <property type="entry name" value="Ser/Thr_Dehydratase"/>
</dbReference>
<evidence type="ECO:0000256" key="7">
    <source>
        <dbReference type="ARBA" id="ARBA00012096"/>
    </source>
</evidence>
<evidence type="ECO:0000256" key="2">
    <source>
        <dbReference type="ARBA" id="ARBA00001933"/>
    </source>
</evidence>
<dbReference type="Gene3D" id="3.40.50.1100">
    <property type="match status" value="2"/>
</dbReference>
<evidence type="ECO:0000256" key="3">
    <source>
        <dbReference type="ARBA" id="ARBA00004810"/>
    </source>
</evidence>
<dbReference type="GO" id="GO:0030170">
    <property type="term" value="F:pyridoxal phosphate binding"/>
    <property type="evidence" value="ECO:0007669"/>
    <property type="project" value="InterPro"/>
</dbReference>
<dbReference type="EC" id="4.3.1.19" evidence="7"/>
<dbReference type="STRING" id="1528.SAMN04488579_12913"/>
<evidence type="ECO:0000256" key="8">
    <source>
        <dbReference type="ARBA" id="ARBA00022248"/>
    </source>
</evidence>
<dbReference type="UniPathway" id="UPA00052">
    <property type="reaction ID" value="UER00507"/>
</dbReference>
<evidence type="ECO:0000256" key="1">
    <source>
        <dbReference type="ARBA" id="ARBA00001274"/>
    </source>
</evidence>
<accession>A0A1H3JFS6</accession>
<evidence type="ECO:0000256" key="5">
    <source>
        <dbReference type="ARBA" id="ARBA00010869"/>
    </source>
</evidence>
<comment type="similarity">
    <text evidence="5">Belongs to the serine/threonine dehydratase family.</text>
</comment>
<dbReference type="CDD" id="cd01562">
    <property type="entry name" value="Thr-dehyd"/>
    <property type="match status" value="1"/>
</dbReference>
<gene>
    <name evidence="16" type="ORF">SAMN04488579_12913</name>
</gene>
<dbReference type="Proteomes" id="UP000199652">
    <property type="component" value="Unassembled WGS sequence"/>
</dbReference>
<evidence type="ECO:0000256" key="9">
    <source>
        <dbReference type="ARBA" id="ARBA00022533"/>
    </source>
</evidence>
<dbReference type="FunFam" id="3.40.50.1100:FF:000005">
    <property type="entry name" value="Threonine dehydratase catabolic"/>
    <property type="match status" value="1"/>
</dbReference>
<evidence type="ECO:0000256" key="13">
    <source>
        <dbReference type="ARBA" id="ARBA00025527"/>
    </source>
</evidence>
<protein>
    <recommendedName>
        <fullName evidence="8">L-threonine dehydratase catabolic TdcB</fullName>
        <ecNumber evidence="7">4.3.1.19</ecNumber>
    </recommendedName>
    <alternativeName>
        <fullName evidence="14">Threonine deaminase</fullName>
    </alternativeName>
</protein>
<dbReference type="PROSITE" id="PS00165">
    <property type="entry name" value="DEHYDRATASE_SER_THR"/>
    <property type="match status" value="1"/>
</dbReference>
<comment type="catalytic activity">
    <reaction evidence="1">
        <text>L-threonine = 2-oxobutanoate + NH4(+)</text>
        <dbReference type="Rhea" id="RHEA:22108"/>
        <dbReference type="ChEBI" id="CHEBI:16763"/>
        <dbReference type="ChEBI" id="CHEBI:28938"/>
        <dbReference type="ChEBI" id="CHEBI:57926"/>
        <dbReference type="EC" id="4.3.1.19"/>
    </reaction>
</comment>
<feature type="domain" description="ACT" evidence="15">
    <location>
        <begin position="336"/>
        <end position="412"/>
    </location>
</feature>
<comment type="pathway">
    <text evidence="4">Amino-acid degradation; L-threonine degradation via propanoate pathway; propanoate from L-threonine: step 1/4.</text>
</comment>
<keyword evidence="9" id="KW-0021">Allosteric enzyme</keyword>
<dbReference type="InterPro" id="IPR000634">
    <property type="entry name" value="Ser/Thr_deHydtase_PyrdxlP-BS"/>
</dbReference>
<evidence type="ECO:0000256" key="12">
    <source>
        <dbReference type="ARBA" id="ARBA00023239"/>
    </source>
</evidence>
<dbReference type="Pfam" id="PF00291">
    <property type="entry name" value="PALP"/>
    <property type="match status" value="1"/>
</dbReference>
<evidence type="ECO:0000313" key="17">
    <source>
        <dbReference type="Proteomes" id="UP000199652"/>
    </source>
</evidence>
<evidence type="ECO:0000256" key="6">
    <source>
        <dbReference type="ARBA" id="ARBA00011447"/>
    </source>
</evidence>
<dbReference type="CDD" id="cd04886">
    <property type="entry name" value="ACT_ThrD-II-like"/>
    <property type="match status" value="1"/>
</dbReference>
<dbReference type="RefSeq" id="WP_090247006.1">
    <property type="nucleotide sequence ID" value="NZ_FNOU01000029.1"/>
</dbReference>
<dbReference type="GO" id="GO:0006565">
    <property type="term" value="P:L-serine catabolic process"/>
    <property type="evidence" value="ECO:0007669"/>
    <property type="project" value="TreeGrafter"/>
</dbReference>
<dbReference type="NCBIfam" id="TIGR01127">
    <property type="entry name" value="ilvA_1Cterm"/>
    <property type="match status" value="1"/>
</dbReference>
<keyword evidence="10" id="KW-0412">Isoleucine biosynthesis</keyword>
<keyword evidence="17" id="KW-1185">Reference proteome</keyword>
<keyword evidence="10" id="KW-0100">Branched-chain amino acid biosynthesis</keyword>
<evidence type="ECO:0000256" key="11">
    <source>
        <dbReference type="ARBA" id="ARBA00022898"/>
    </source>
</evidence>
<name>A0A1H3JFS6_EUBBA</name>
<dbReference type="GO" id="GO:0004794">
    <property type="term" value="F:threonine deaminase activity"/>
    <property type="evidence" value="ECO:0007669"/>
    <property type="project" value="UniProtKB-EC"/>
</dbReference>
<reference evidence="17" key="1">
    <citation type="submission" date="2016-10" db="EMBL/GenBank/DDBJ databases">
        <authorList>
            <person name="Varghese N."/>
            <person name="Submissions S."/>
        </authorList>
    </citation>
    <scope>NUCLEOTIDE SEQUENCE [LARGE SCALE GENOMIC DNA]</scope>
    <source>
        <strain evidence="17">VPI 5359</strain>
    </source>
</reference>
<evidence type="ECO:0000313" key="16">
    <source>
        <dbReference type="EMBL" id="SDY38074.1"/>
    </source>
</evidence>
<comment type="cofactor">
    <cofactor evidence="2">
        <name>pyridoxal 5'-phosphate</name>
        <dbReference type="ChEBI" id="CHEBI:597326"/>
    </cofactor>
</comment>
<sequence length="412" mass="44647">MDQEKINHYLDQDHLAEVKQAQEHLAPIIKKTALIRSDFYSSEYGGDIYIKPENLQITGSFKIRGAYHKICRLSQEELEKGIITSSAGNHAQGVAFSAQRMGIKATIIMPNITPLLKVDATKSYGVDVVLHGDVYDESYDYACQLAKEEGYTFIHPFDDYDVICGQGTIGLEILSELPDADEILVPIGGGGLVAGIAIAAKAINPDIRIIGVEPMGACSMRASINEGRVSCLPSVCTNAEGVAVKQPGDLSYALTQKYVDELITVSEKDIQENVLLVMEKHKLVAETAGVVALAGLKKRAAAGKKIVCVMSGGNIDTVTISSIVNQGMISRGRIMCFAVELPDKPGQLVKVATLLAENGANVIELEHNQFKALDRYANKVMLEVTVETNGHDHIDCVLAALRENGFSVNRIY</sequence>
<dbReference type="OrthoDB" id="9811476at2"/>
<keyword evidence="10" id="KW-0028">Amino-acid biosynthesis</keyword>
<comment type="function">
    <text evidence="13">Catalyzes the anaerobic formation of alpha-ketobutyrate and ammonia from threonine in a two-step reaction. The first step involved a dehydration of threonine and a production of enamine intermediates (aminocrotonate), which tautomerizes to its imine form (iminobutyrate). Both intermediates are unstable and short-lived. The second step is the nonenzymatic hydrolysis of the enamine/imine intermediates to form 2-ketobutyrate and free ammonia. In the low water environment of the cell, the second step is accelerated by RidA.</text>
</comment>
<dbReference type="UniPathway" id="UPA00047">
    <property type="reaction ID" value="UER00054"/>
</dbReference>
<dbReference type="InterPro" id="IPR005789">
    <property type="entry name" value="Thr_deHydtase_catblc"/>
</dbReference>
<comment type="pathway">
    <text evidence="3">Amino-acid biosynthesis; L-isoleucine biosynthesis; 2-oxobutanoate from L-threonine: step 1/1.</text>
</comment>
<dbReference type="GO" id="GO:0009097">
    <property type="term" value="P:isoleucine biosynthetic process"/>
    <property type="evidence" value="ECO:0007669"/>
    <property type="project" value="UniProtKB-UniPathway"/>
</dbReference>
<evidence type="ECO:0000256" key="14">
    <source>
        <dbReference type="ARBA" id="ARBA00031427"/>
    </source>
</evidence>
<dbReference type="InterPro" id="IPR045865">
    <property type="entry name" value="ACT-like_dom_sf"/>
</dbReference>
<evidence type="ECO:0000259" key="15">
    <source>
        <dbReference type="PROSITE" id="PS51671"/>
    </source>
</evidence>
<dbReference type="SUPFAM" id="SSF53686">
    <property type="entry name" value="Tryptophan synthase beta subunit-like PLP-dependent enzymes"/>
    <property type="match status" value="1"/>
</dbReference>
<dbReference type="GO" id="GO:0070689">
    <property type="term" value="P:L-threonine catabolic process to propionate"/>
    <property type="evidence" value="ECO:0007669"/>
    <property type="project" value="UniProtKB-UniPathway"/>
</dbReference>
<dbReference type="FunFam" id="3.40.50.1100:FF:000007">
    <property type="entry name" value="L-threonine dehydratase catabolic TdcB"/>
    <property type="match status" value="1"/>
</dbReference>
<dbReference type="PANTHER" id="PTHR48078">
    <property type="entry name" value="THREONINE DEHYDRATASE, MITOCHONDRIAL-RELATED"/>
    <property type="match status" value="1"/>
</dbReference>
<dbReference type="AlphaFoldDB" id="A0A1H3JFS6"/>
<dbReference type="EMBL" id="FNOU01000029">
    <property type="protein sequence ID" value="SDY38074.1"/>
    <property type="molecule type" value="Genomic_DNA"/>
</dbReference>